<dbReference type="InterPro" id="IPR036390">
    <property type="entry name" value="WH_DNA-bd_sf"/>
</dbReference>
<keyword evidence="8" id="KW-0131">Cell cycle</keyword>
<reference evidence="13" key="1">
    <citation type="journal article" date="2013" name="Nat. Genet.">
        <title>The Capsella rubella genome and the genomic consequences of rapid mating system evolution.</title>
        <authorList>
            <person name="Slotte T."/>
            <person name="Hazzouri K.M."/>
            <person name="Agren J.A."/>
            <person name="Koenig D."/>
            <person name="Maumus F."/>
            <person name="Guo Y.L."/>
            <person name="Steige K."/>
            <person name="Platts A.E."/>
            <person name="Escobar J.S."/>
            <person name="Newman L.K."/>
            <person name="Wang W."/>
            <person name="Mandakova T."/>
            <person name="Vello E."/>
            <person name="Smith L.M."/>
            <person name="Henz S.R."/>
            <person name="Steffen J."/>
            <person name="Takuno S."/>
            <person name="Brandvain Y."/>
            <person name="Coop G."/>
            <person name="Andolfatto P."/>
            <person name="Hu T.T."/>
            <person name="Blanchette M."/>
            <person name="Clark R.M."/>
            <person name="Quesneville H."/>
            <person name="Nordborg M."/>
            <person name="Gaut B.S."/>
            <person name="Lysak M.A."/>
            <person name="Jenkins J."/>
            <person name="Grimwood J."/>
            <person name="Chapman J."/>
            <person name="Prochnik S."/>
            <person name="Shu S."/>
            <person name="Rokhsar D."/>
            <person name="Schmutz J."/>
            <person name="Weigel D."/>
            <person name="Wright S.I."/>
        </authorList>
    </citation>
    <scope>NUCLEOTIDE SEQUENCE [LARGE SCALE GENOMIC DNA]</scope>
    <source>
        <strain evidence="13">cv. Monte Gargano</strain>
    </source>
</reference>
<evidence type="ECO:0000256" key="3">
    <source>
        <dbReference type="ARBA" id="ARBA00022491"/>
    </source>
</evidence>
<keyword evidence="6 9" id="KW-0804">Transcription</keyword>
<dbReference type="KEGG" id="crb:17884251"/>
<keyword evidence="3" id="KW-0678">Repressor</keyword>
<feature type="domain" description="E2F/DP family winged-helix DNA-binding" evidence="11">
    <location>
        <begin position="11"/>
        <end position="76"/>
    </location>
</feature>
<keyword evidence="5 9" id="KW-0238">DNA-binding</keyword>
<evidence type="ECO:0000256" key="6">
    <source>
        <dbReference type="ARBA" id="ARBA00023163"/>
    </source>
</evidence>
<keyword evidence="13" id="KW-1185">Reference proteome</keyword>
<dbReference type="GO" id="GO:0000978">
    <property type="term" value="F:RNA polymerase II cis-regulatory region sequence-specific DNA binding"/>
    <property type="evidence" value="ECO:0007669"/>
    <property type="project" value="InterPro"/>
</dbReference>
<dbReference type="STRING" id="81985.R0GVN7"/>
<evidence type="ECO:0000313" key="12">
    <source>
        <dbReference type="EMBL" id="EOA20959.1"/>
    </source>
</evidence>
<dbReference type="SMART" id="SM01372">
    <property type="entry name" value="E2F_TDP"/>
    <property type="match status" value="2"/>
</dbReference>
<comment type="similarity">
    <text evidence="2 9">Belongs to the E2F/DP family.</text>
</comment>
<keyword evidence="4 9" id="KW-0805">Transcription regulation</keyword>
<evidence type="ECO:0000313" key="13">
    <source>
        <dbReference type="Proteomes" id="UP000029121"/>
    </source>
</evidence>
<organism evidence="12 13">
    <name type="scientific">Capsella rubella</name>
    <dbReference type="NCBI Taxonomy" id="81985"/>
    <lineage>
        <taxon>Eukaryota</taxon>
        <taxon>Viridiplantae</taxon>
        <taxon>Streptophyta</taxon>
        <taxon>Embryophyta</taxon>
        <taxon>Tracheophyta</taxon>
        <taxon>Spermatophyta</taxon>
        <taxon>Magnoliopsida</taxon>
        <taxon>eudicotyledons</taxon>
        <taxon>Gunneridae</taxon>
        <taxon>Pentapetalae</taxon>
        <taxon>rosids</taxon>
        <taxon>malvids</taxon>
        <taxon>Brassicales</taxon>
        <taxon>Brassicaceae</taxon>
        <taxon>Camelineae</taxon>
        <taxon>Capsella</taxon>
    </lineage>
</organism>
<sequence length="352" mass="40258">MDSLGLQPYCRKEKSLGVLVSNFLRLYNRDVGDLIGLDEAAGYLGVERRRIYDVVNILESIGLVARRGKNQYSWRGFGEVPRALTELKRQGMGEKFGIIPYVTKSEMVLYEKEREESLEFTPEDQENSPSPKLDSKKERSLWHLSQNFVKLFLCSDDDLITLDEATKALLHDSQDPLNMRTKVRRLYDIANVFSSMNLIEKTHTPEKKTAYRWLGARAISVNRFLTASASLCDRSEPKKRAFGTELTNFNAKRNKAECSKDRKHYGNQNTSSVIKEEPYDENPDVKNFAFGSSTPAGTSGMNNIGNNIRLRLGFIETISSLYQPQYCNPALFGLLAHYKETFEACQEEFRRK</sequence>
<dbReference type="GO" id="GO:0090575">
    <property type="term" value="C:RNA polymerase II transcription regulator complex"/>
    <property type="evidence" value="ECO:0007669"/>
    <property type="project" value="TreeGrafter"/>
</dbReference>
<accession>R0GVN7</accession>
<name>R0GVN7_9BRAS</name>
<dbReference type="InterPro" id="IPR003316">
    <property type="entry name" value="E2F_WHTH_DNA-bd_dom"/>
</dbReference>
<dbReference type="eggNOG" id="KOG2578">
    <property type="taxonomic scope" value="Eukaryota"/>
</dbReference>
<dbReference type="FunFam" id="1.10.10.10:FF:000295">
    <property type="entry name" value="E2F transcription factor-like E2FE"/>
    <property type="match status" value="1"/>
</dbReference>
<dbReference type="Pfam" id="PF02319">
    <property type="entry name" value="WHD_E2F_TDP"/>
    <property type="match status" value="2"/>
</dbReference>
<dbReference type="Gene3D" id="1.10.10.10">
    <property type="entry name" value="Winged helix-like DNA-binding domain superfamily/Winged helix DNA-binding domain"/>
    <property type="match status" value="2"/>
</dbReference>
<keyword evidence="7 9" id="KW-0539">Nucleus</keyword>
<dbReference type="InterPro" id="IPR015633">
    <property type="entry name" value="E2F"/>
</dbReference>
<evidence type="ECO:0000256" key="8">
    <source>
        <dbReference type="ARBA" id="ARBA00023306"/>
    </source>
</evidence>
<proteinExistence type="inferred from homology"/>
<dbReference type="InterPro" id="IPR036388">
    <property type="entry name" value="WH-like_DNA-bd_sf"/>
</dbReference>
<dbReference type="Proteomes" id="UP000029121">
    <property type="component" value="Unassembled WGS sequence"/>
</dbReference>
<dbReference type="GO" id="GO:0000981">
    <property type="term" value="F:DNA-binding transcription factor activity, RNA polymerase II-specific"/>
    <property type="evidence" value="ECO:0007669"/>
    <property type="project" value="TreeGrafter"/>
</dbReference>
<dbReference type="AlphaFoldDB" id="R0GVN7"/>
<dbReference type="FunFam" id="1.10.10.10:FF:000073">
    <property type="entry name" value="E2F transcription factor 8"/>
    <property type="match status" value="1"/>
</dbReference>
<gene>
    <name evidence="12" type="ORF">CARUB_v10001291mg</name>
</gene>
<dbReference type="PANTHER" id="PTHR12081">
    <property type="entry name" value="TRANSCRIPTION FACTOR E2F"/>
    <property type="match status" value="1"/>
</dbReference>
<protein>
    <recommendedName>
        <fullName evidence="11">E2F/DP family winged-helix DNA-binding domain-containing protein</fullName>
    </recommendedName>
</protein>
<evidence type="ECO:0000259" key="11">
    <source>
        <dbReference type="SMART" id="SM01372"/>
    </source>
</evidence>
<evidence type="ECO:0000256" key="4">
    <source>
        <dbReference type="ARBA" id="ARBA00023015"/>
    </source>
</evidence>
<feature type="domain" description="E2F/DP family winged-helix DNA-binding" evidence="11">
    <location>
        <begin position="136"/>
        <end position="215"/>
    </location>
</feature>
<evidence type="ECO:0000256" key="7">
    <source>
        <dbReference type="ARBA" id="ARBA00023242"/>
    </source>
</evidence>
<dbReference type="SUPFAM" id="SSF46785">
    <property type="entry name" value="Winged helix' DNA-binding domain"/>
    <property type="match status" value="2"/>
</dbReference>
<dbReference type="OrthoDB" id="5318at2759"/>
<dbReference type="PANTHER" id="PTHR12081:SF104">
    <property type="entry name" value="E2F TRANSCRIPTION FACTOR-LIKE E2FD"/>
    <property type="match status" value="1"/>
</dbReference>
<dbReference type="EMBL" id="KB870810">
    <property type="protein sequence ID" value="EOA20959.1"/>
    <property type="molecule type" value="Genomic_DNA"/>
</dbReference>
<evidence type="ECO:0000256" key="9">
    <source>
        <dbReference type="RuleBase" id="RU003796"/>
    </source>
</evidence>
<evidence type="ECO:0000256" key="10">
    <source>
        <dbReference type="SAM" id="MobiDB-lite"/>
    </source>
</evidence>
<feature type="region of interest" description="Disordered" evidence="10">
    <location>
        <begin position="116"/>
        <end position="136"/>
    </location>
</feature>
<evidence type="ECO:0000256" key="2">
    <source>
        <dbReference type="ARBA" id="ARBA00010940"/>
    </source>
</evidence>
<evidence type="ECO:0000256" key="5">
    <source>
        <dbReference type="ARBA" id="ARBA00023125"/>
    </source>
</evidence>
<comment type="subcellular location">
    <subcellularLocation>
        <location evidence="1 9">Nucleus</location>
    </subcellularLocation>
</comment>
<evidence type="ECO:0000256" key="1">
    <source>
        <dbReference type="ARBA" id="ARBA00004123"/>
    </source>
</evidence>